<sequence length="93" mass="10142">MNDGGLQKTNVSASIRFLISARHKPFGAKLIYGREEGTPPRGTDLLSRCKPLERNSDDESRRRLSASKQAGSRNQLSQSALIAESGQRPSSSN</sequence>
<comment type="caution">
    <text evidence="2">The sequence shown here is derived from an EMBL/GenBank/DDBJ whole genome shotgun (WGS) entry which is preliminary data.</text>
</comment>
<gene>
    <name evidence="2" type="ORF">CEXT_732481</name>
</gene>
<accession>A0AAV4QVR7</accession>
<proteinExistence type="predicted"/>
<reference evidence="2 3" key="1">
    <citation type="submission" date="2021-06" db="EMBL/GenBank/DDBJ databases">
        <title>Caerostris extrusa draft genome.</title>
        <authorList>
            <person name="Kono N."/>
            <person name="Arakawa K."/>
        </authorList>
    </citation>
    <scope>NUCLEOTIDE SEQUENCE [LARGE SCALE GENOMIC DNA]</scope>
</reference>
<keyword evidence="3" id="KW-1185">Reference proteome</keyword>
<protein>
    <submittedName>
        <fullName evidence="2">Uncharacterized protein</fullName>
    </submittedName>
</protein>
<feature type="compositionally biased region" description="Polar residues" evidence="1">
    <location>
        <begin position="66"/>
        <end position="80"/>
    </location>
</feature>
<feature type="region of interest" description="Disordered" evidence="1">
    <location>
        <begin position="31"/>
        <end position="93"/>
    </location>
</feature>
<evidence type="ECO:0000313" key="3">
    <source>
        <dbReference type="Proteomes" id="UP001054945"/>
    </source>
</evidence>
<dbReference type="AlphaFoldDB" id="A0AAV4QVR7"/>
<feature type="compositionally biased region" description="Basic and acidic residues" evidence="1">
    <location>
        <begin position="50"/>
        <end position="62"/>
    </location>
</feature>
<evidence type="ECO:0000313" key="2">
    <source>
        <dbReference type="EMBL" id="GIY14123.1"/>
    </source>
</evidence>
<evidence type="ECO:0000256" key="1">
    <source>
        <dbReference type="SAM" id="MobiDB-lite"/>
    </source>
</evidence>
<organism evidence="2 3">
    <name type="scientific">Caerostris extrusa</name>
    <name type="common">Bark spider</name>
    <name type="synonym">Caerostris bankana</name>
    <dbReference type="NCBI Taxonomy" id="172846"/>
    <lineage>
        <taxon>Eukaryota</taxon>
        <taxon>Metazoa</taxon>
        <taxon>Ecdysozoa</taxon>
        <taxon>Arthropoda</taxon>
        <taxon>Chelicerata</taxon>
        <taxon>Arachnida</taxon>
        <taxon>Araneae</taxon>
        <taxon>Araneomorphae</taxon>
        <taxon>Entelegynae</taxon>
        <taxon>Araneoidea</taxon>
        <taxon>Araneidae</taxon>
        <taxon>Caerostris</taxon>
    </lineage>
</organism>
<name>A0AAV4QVR7_CAEEX</name>
<dbReference type="Proteomes" id="UP001054945">
    <property type="component" value="Unassembled WGS sequence"/>
</dbReference>
<dbReference type="EMBL" id="BPLR01007051">
    <property type="protein sequence ID" value="GIY14123.1"/>
    <property type="molecule type" value="Genomic_DNA"/>
</dbReference>